<feature type="region of interest" description="Disordered" evidence="1">
    <location>
        <begin position="822"/>
        <end position="841"/>
    </location>
</feature>
<feature type="region of interest" description="Disordered" evidence="1">
    <location>
        <begin position="229"/>
        <end position="261"/>
    </location>
</feature>
<feature type="domain" description="HAM1-like C-terminal" evidence="2">
    <location>
        <begin position="693"/>
        <end position="841"/>
    </location>
</feature>
<evidence type="ECO:0000256" key="1">
    <source>
        <dbReference type="SAM" id="MobiDB-lite"/>
    </source>
</evidence>
<accession>A0A0C3NEQ5</accession>
<dbReference type="STRING" id="745531.A0A0C3NEQ5"/>
<dbReference type="Gene3D" id="3.15.10.10">
    <property type="entry name" value="Bactericidal permeability-increasing protein, domain 1"/>
    <property type="match status" value="1"/>
</dbReference>
<evidence type="ECO:0000313" key="5">
    <source>
        <dbReference type="Proteomes" id="UP000053257"/>
    </source>
</evidence>
<dbReference type="OrthoDB" id="19394at2759"/>
<evidence type="ECO:0000259" key="3">
    <source>
        <dbReference type="Pfam" id="PF19343"/>
    </source>
</evidence>
<dbReference type="Pfam" id="PF19343">
    <property type="entry name" value="HAM1_N"/>
    <property type="match status" value="1"/>
</dbReference>
<feature type="domain" description="HAM1-like N-terminal" evidence="3">
    <location>
        <begin position="14"/>
        <end position="681"/>
    </location>
</feature>
<dbReference type="Proteomes" id="UP000053257">
    <property type="component" value="Unassembled WGS sequence"/>
</dbReference>
<feature type="compositionally biased region" description="Basic and acidic residues" evidence="1">
    <location>
        <begin position="294"/>
        <end position="305"/>
    </location>
</feature>
<organism evidence="4 5">
    <name type="scientific">Phlebiopsis gigantea (strain 11061_1 CR5-6)</name>
    <name type="common">White-rot fungus</name>
    <name type="synonym">Peniophora gigantea</name>
    <dbReference type="NCBI Taxonomy" id="745531"/>
    <lineage>
        <taxon>Eukaryota</taxon>
        <taxon>Fungi</taxon>
        <taxon>Dikarya</taxon>
        <taxon>Basidiomycota</taxon>
        <taxon>Agaricomycotina</taxon>
        <taxon>Agaricomycetes</taxon>
        <taxon>Polyporales</taxon>
        <taxon>Phanerochaetaceae</taxon>
        <taxon>Phlebiopsis</taxon>
    </lineage>
</organism>
<feature type="compositionally biased region" description="Basic and acidic residues" evidence="1">
    <location>
        <begin position="822"/>
        <end position="834"/>
    </location>
</feature>
<dbReference type="InterPro" id="IPR017943">
    <property type="entry name" value="Bactericidal_perm-incr_a/b_dom"/>
</dbReference>
<reference evidence="4 5" key="1">
    <citation type="journal article" date="2014" name="PLoS Genet.">
        <title>Analysis of the Phlebiopsis gigantea genome, transcriptome and secretome provides insight into its pioneer colonization strategies of wood.</title>
        <authorList>
            <person name="Hori C."/>
            <person name="Ishida T."/>
            <person name="Igarashi K."/>
            <person name="Samejima M."/>
            <person name="Suzuki H."/>
            <person name="Master E."/>
            <person name="Ferreira P."/>
            <person name="Ruiz-Duenas F.J."/>
            <person name="Held B."/>
            <person name="Canessa P."/>
            <person name="Larrondo L.F."/>
            <person name="Schmoll M."/>
            <person name="Druzhinina I.S."/>
            <person name="Kubicek C.P."/>
            <person name="Gaskell J.A."/>
            <person name="Kersten P."/>
            <person name="St John F."/>
            <person name="Glasner J."/>
            <person name="Sabat G."/>
            <person name="Splinter BonDurant S."/>
            <person name="Syed K."/>
            <person name="Yadav J."/>
            <person name="Mgbeahuruike A.C."/>
            <person name="Kovalchuk A."/>
            <person name="Asiegbu F.O."/>
            <person name="Lackner G."/>
            <person name="Hoffmeister D."/>
            <person name="Rencoret J."/>
            <person name="Gutierrez A."/>
            <person name="Sun H."/>
            <person name="Lindquist E."/>
            <person name="Barry K."/>
            <person name="Riley R."/>
            <person name="Grigoriev I.V."/>
            <person name="Henrissat B."/>
            <person name="Kues U."/>
            <person name="Berka R.M."/>
            <person name="Martinez A.T."/>
            <person name="Covert S.F."/>
            <person name="Blanchette R.A."/>
            <person name="Cullen D."/>
        </authorList>
    </citation>
    <scope>NUCLEOTIDE SEQUENCE [LARGE SCALE GENOMIC DNA]</scope>
    <source>
        <strain evidence="4 5">11061_1 CR5-6</strain>
    </source>
</reference>
<dbReference type="GO" id="GO:0008289">
    <property type="term" value="F:lipid binding"/>
    <property type="evidence" value="ECO:0007669"/>
    <property type="project" value="InterPro"/>
</dbReference>
<feature type="region of interest" description="Disordered" evidence="1">
    <location>
        <begin position="769"/>
        <end position="817"/>
    </location>
</feature>
<feature type="compositionally biased region" description="Basic and acidic residues" evidence="1">
    <location>
        <begin position="246"/>
        <end position="261"/>
    </location>
</feature>
<dbReference type="Pfam" id="PF14613">
    <property type="entry name" value="HAM1_C"/>
    <property type="match status" value="1"/>
</dbReference>
<feature type="region of interest" description="Disordered" evidence="1">
    <location>
        <begin position="273"/>
        <end position="340"/>
    </location>
</feature>
<feature type="compositionally biased region" description="Basic and acidic residues" evidence="1">
    <location>
        <begin position="771"/>
        <end position="804"/>
    </location>
</feature>
<feature type="compositionally biased region" description="Basic and acidic residues" evidence="1">
    <location>
        <begin position="313"/>
        <end position="340"/>
    </location>
</feature>
<feature type="region of interest" description="Disordered" evidence="1">
    <location>
        <begin position="1"/>
        <end position="22"/>
    </location>
</feature>
<proteinExistence type="predicted"/>
<dbReference type="AlphaFoldDB" id="A0A0C3NEQ5"/>
<keyword evidence="5" id="KW-1185">Reference proteome</keyword>
<dbReference type="InterPro" id="IPR045967">
    <property type="entry name" value="HAM1-like_N"/>
</dbReference>
<dbReference type="PANTHER" id="PTHR31138:SF1">
    <property type="entry name" value="PDZ DOMAIN-CONTAINING PROTEIN"/>
    <property type="match status" value="1"/>
</dbReference>
<gene>
    <name evidence="4" type="ORF">PHLGIDRAFT_130333</name>
</gene>
<dbReference type="InterPro" id="IPR027842">
    <property type="entry name" value="HAM1-like_C"/>
</dbReference>
<feature type="compositionally biased region" description="Basic and acidic residues" evidence="1">
    <location>
        <begin position="183"/>
        <end position="196"/>
    </location>
</feature>
<dbReference type="HOGENOM" id="CLU_007183_0_0_1"/>
<dbReference type="SUPFAM" id="SSF55394">
    <property type="entry name" value="Bactericidal permeability-increasing protein, BPI"/>
    <property type="match status" value="1"/>
</dbReference>
<evidence type="ECO:0000259" key="2">
    <source>
        <dbReference type="Pfam" id="PF14613"/>
    </source>
</evidence>
<feature type="region of interest" description="Disordered" evidence="1">
    <location>
        <begin position="182"/>
        <end position="217"/>
    </location>
</feature>
<evidence type="ECO:0000313" key="4">
    <source>
        <dbReference type="EMBL" id="KIP03124.1"/>
    </source>
</evidence>
<sequence>MSLPNAPKDISDHPAKGSVVAPVDKEAQAADVDRKLRFYGVLNAFKQSRMPSNEQCDRTLQYVLNNSPVPEGDLSPEGKKLIADTRDIIETARLIVKEKNADELLQNFIWHTRDTNFDQAKKDPSQVIPVDQQKAKSDGQQAVGHLRTLLNLILTNAEVRKLLSDFSVIGRDLFARGAMKAAETARPDQERLRTVDDSAPNDTFLTEGGRHAGPDETPVLEARIPGTGATVKQHPHEELGTGATIHQEDGTVRRGDEVAQEAQMKKEELQFRAQEEAQAQKQDTQAAVGGDPVPSDREEAEEKKSGLMNKLRSTRDNLMDRVPQEHKDRANEQRDKAGQHVDRAKQFLTEEYFPEERRDQFIYRGKKVIVECQKHKDYQESIRWLLDYLEEYAGHGRTVADHAKDSGQSLGSDNSLKQATNELRTLLERFANGAPMSVIGDAMHDLYEDAQKDDDLRGWFKSVDSYIRRILLEPGYVLEPDCNNEGNRLKESGRRFYDETYKGHFDNLINRTTEWFKAMGDDPLNKRFGQDWARLTRDLLFDSEGSLKWKPELWMDIRKVILPSIIDQVGYVPIPRIEYTDDALDIIIENLALSGRNLFPNFVSMEAHNFVKFSPYNAIRDEHHHEFTLTFAQIQADMKDVAFYFRKKQGIPKLQDSGLADVLLGGSGLTITAHIASAEKDRSSVFHVKDVHVKVDTLKFSIRDSKHDLLYKTLRPLATGLVKKQLQKAIADSVRTALEYVDGQLVGVRDSMAEAKADDNSSRTQVLQEMFQRKKDEAESVKSSAKDKKEERNSQFKIVSKRDSAIMPDKGYPGGWVNRAQERQEAGEKGEGWKSEAFSIV</sequence>
<dbReference type="EMBL" id="KN840632">
    <property type="protein sequence ID" value="KIP03124.1"/>
    <property type="molecule type" value="Genomic_DNA"/>
</dbReference>
<name>A0A0C3NEQ5_PHLG1</name>
<dbReference type="PANTHER" id="PTHR31138">
    <property type="entry name" value="CHROMOSOME 19, WHOLE GENOME SHOTGUN SEQUENCE"/>
    <property type="match status" value="1"/>
</dbReference>
<protein>
    <submittedName>
        <fullName evidence="4">Uncharacterized protein</fullName>
    </submittedName>
</protein>